<evidence type="ECO:0000313" key="2">
    <source>
        <dbReference type="Proteomes" id="UP000095038"/>
    </source>
</evidence>
<sequence>MQQWRIFGNIRKNDQVPNTMLFKILYNYKYINIIKIYKIYIIKGNAALQRCPKS</sequence>
<keyword evidence="2" id="KW-1185">Reference proteome</keyword>
<proteinExistence type="predicted"/>
<evidence type="ECO:0000313" key="1">
    <source>
        <dbReference type="EMBL" id="ODV57797.1"/>
    </source>
</evidence>
<dbReference type="EMBL" id="KV454526">
    <property type="protein sequence ID" value="ODV57797.1"/>
    <property type="molecule type" value="Genomic_DNA"/>
</dbReference>
<dbReference type="RefSeq" id="XP_020044104.1">
    <property type="nucleotide sequence ID" value="XM_020189394.1"/>
</dbReference>
<reference evidence="2" key="1">
    <citation type="submission" date="2016-05" db="EMBL/GenBank/DDBJ databases">
        <title>Comparative genomics of biotechnologically important yeasts.</title>
        <authorList>
            <consortium name="DOE Joint Genome Institute"/>
            <person name="Riley R."/>
            <person name="Haridas S."/>
            <person name="Wolfe K.H."/>
            <person name="Lopes M.R."/>
            <person name="Hittinger C.T."/>
            <person name="Goker M."/>
            <person name="Salamov A."/>
            <person name="Wisecaver J."/>
            <person name="Long T.M."/>
            <person name="Aerts A.L."/>
            <person name="Barry K."/>
            <person name="Choi C."/>
            <person name="Clum A."/>
            <person name="Coughlan A.Y."/>
            <person name="Deshpande S."/>
            <person name="Douglass A.P."/>
            <person name="Hanson S.J."/>
            <person name="Klenk H.-P."/>
            <person name="Labutti K."/>
            <person name="Lapidus A."/>
            <person name="Lindquist E."/>
            <person name="Lipzen A."/>
            <person name="Meier-Kolthoff J.P."/>
            <person name="Ohm R.A."/>
            <person name="Otillar R.P."/>
            <person name="Pangilinan J."/>
            <person name="Peng Y."/>
            <person name="Rokas A."/>
            <person name="Rosa C.A."/>
            <person name="Scheuner C."/>
            <person name="Sibirny A.A."/>
            <person name="Slot J.C."/>
            <person name="Stielow J.B."/>
            <person name="Sun H."/>
            <person name="Kurtzman C.P."/>
            <person name="Blackwell M."/>
            <person name="Grigoriev I.V."/>
            <person name="Jeffries T.W."/>
        </authorList>
    </citation>
    <scope>NUCLEOTIDE SEQUENCE [LARGE SCALE GENOMIC DNA]</scope>
    <source>
        <strain evidence="2">DSM 1968</strain>
    </source>
</reference>
<protein>
    <submittedName>
        <fullName evidence="1">Uncharacterized protein</fullName>
    </submittedName>
</protein>
<dbReference type="AlphaFoldDB" id="A0A1D2V8G6"/>
<organism evidence="1 2">
    <name type="scientific">Ascoidea rubescens DSM 1968</name>
    <dbReference type="NCBI Taxonomy" id="1344418"/>
    <lineage>
        <taxon>Eukaryota</taxon>
        <taxon>Fungi</taxon>
        <taxon>Dikarya</taxon>
        <taxon>Ascomycota</taxon>
        <taxon>Saccharomycotina</taxon>
        <taxon>Saccharomycetes</taxon>
        <taxon>Ascoideaceae</taxon>
        <taxon>Ascoidea</taxon>
    </lineage>
</organism>
<dbReference type="InParanoid" id="A0A1D2V8G6"/>
<name>A0A1D2V8G6_9ASCO</name>
<dbReference type="Proteomes" id="UP000095038">
    <property type="component" value="Unassembled WGS sequence"/>
</dbReference>
<dbReference type="GeneID" id="30963030"/>
<accession>A0A1D2V8G6</accession>
<feature type="non-terminal residue" evidence="1">
    <location>
        <position position="54"/>
    </location>
</feature>
<gene>
    <name evidence="1" type="ORF">ASCRUDRAFT_16057</name>
</gene>